<dbReference type="AlphaFoldDB" id="A0AAX4NFS3"/>
<evidence type="ECO:0000313" key="1">
    <source>
        <dbReference type="EMBL" id="WYX99601.1"/>
    </source>
</evidence>
<reference evidence="1 2" key="1">
    <citation type="submission" date="2023-09" db="EMBL/GenBank/DDBJ databases">
        <authorList>
            <person name="Golyshina O.V."/>
            <person name="Lunev E.A."/>
            <person name="Bargiela R."/>
            <person name="Gaines M.C."/>
            <person name="Daum B."/>
            <person name="Bale N.J."/>
            <person name="Koenen M."/>
            <person name="Sinninghe Damst J.S."/>
            <person name="Yakimov M."/>
            <person name="Golyshin P.N."/>
        </authorList>
    </citation>
    <scope>NUCLEOTIDE SEQUENCE [LARGE SCALE GENOMIC DNA]</scope>
    <source>
        <strain evidence="1 2">M1</strain>
    </source>
</reference>
<gene>
    <name evidence="1" type="ORF">OXIME_000136</name>
</gene>
<dbReference type="Proteomes" id="UP001451606">
    <property type="component" value="Chromosome"/>
</dbReference>
<dbReference type="KEGG" id="omr:OXIME_000136"/>
<dbReference type="EMBL" id="CP133772">
    <property type="protein sequence ID" value="WYX99601.1"/>
    <property type="molecule type" value="Genomic_DNA"/>
</dbReference>
<dbReference type="RefSeq" id="WP_393971569.1">
    <property type="nucleotide sequence ID" value="NZ_CP133772.1"/>
</dbReference>
<protein>
    <submittedName>
        <fullName evidence="1">Uncharacterized protein</fullName>
    </submittedName>
</protein>
<organism evidence="1 2">
    <name type="scientific">Oxyplasma meridianum</name>
    <dbReference type="NCBI Taxonomy" id="3073602"/>
    <lineage>
        <taxon>Archaea</taxon>
        <taxon>Methanobacteriati</taxon>
        <taxon>Thermoplasmatota</taxon>
        <taxon>Thermoplasmata</taxon>
        <taxon>Thermoplasmatales</taxon>
        <taxon>Thermoplasmataceae</taxon>
        <taxon>Oxyplasma</taxon>
    </lineage>
</organism>
<evidence type="ECO:0000313" key="2">
    <source>
        <dbReference type="Proteomes" id="UP001451606"/>
    </source>
</evidence>
<proteinExistence type="predicted"/>
<sequence>MSEIFTFAEVIFKVTGKIIDSWYSSAKFLGDHFVAGLKSEGRSPSAILKGSLIRTGIFSTSWLRYLNPHSSFMGRIPQY</sequence>
<name>A0AAX4NFS3_9ARCH</name>
<keyword evidence="2" id="KW-1185">Reference proteome</keyword>
<dbReference type="GeneID" id="95966859"/>
<accession>A0AAX4NFS3</accession>